<evidence type="ECO:0000256" key="4">
    <source>
        <dbReference type="ARBA" id="ARBA00022519"/>
    </source>
</evidence>
<keyword evidence="12" id="KW-1185">Reference proteome</keyword>
<keyword evidence="5 9" id="KW-0812">Transmembrane</keyword>
<keyword evidence="6 9" id="KW-1133">Transmembrane helix</keyword>
<dbReference type="PANTHER" id="PTHR35011">
    <property type="entry name" value="2,3-DIKETO-L-GULONATE TRAP TRANSPORTER SMALL PERMEASE PROTEIN YIAM"/>
    <property type="match status" value="1"/>
</dbReference>
<keyword evidence="3" id="KW-1003">Cell membrane</keyword>
<keyword evidence="2 9" id="KW-0813">Transport</keyword>
<sequence length="184" mass="20499">MKTWLTLFIHQQNRFQKMLGHFVAWGLLSLVVLSASVVILRYGFDAGAIALQETVLYNHALVFMLGMGYALQQDKHVRVDVFYETMSPKRKAWVNLIGALFLALPTLLFIAWASWEYVEVSWRIHETSSEPGGLPFVYLLKTVILVMAALVSLQALTLAAESALQLTDSTPTPSETPEASSAKL</sequence>
<name>A0A6F8PK21_9GAMM</name>
<proteinExistence type="inferred from homology"/>
<dbReference type="InterPro" id="IPR055348">
    <property type="entry name" value="DctQ"/>
</dbReference>
<dbReference type="InterPro" id="IPR007387">
    <property type="entry name" value="TRAP_DctQ"/>
</dbReference>
<evidence type="ECO:0000313" key="11">
    <source>
        <dbReference type="EMBL" id="BBP42445.1"/>
    </source>
</evidence>
<dbReference type="AlphaFoldDB" id="A0A6F8PK21"/>
<comment type="subcellular location">
    <subcellularLocation>
        <location evidence="1 9">Cell inner membrane</location>
        <topology evidence="1 9">Multi-pass membrane protein</topology>
    </subcellularLocation>
</comment>
<organism evidence="11 12">
    <name type="scientific">Thiosulfativibrio zosterae</name>
    <dbReference type="NCBI Taxonomy" id="2675053"/>
    <lineage>
        <taxon>Bacteria</taxon>
        <taxon>Pseudomonadati</taxon>
        <taxon>Pseudomonadota</taxon>
        <taxon>Gammaproteobacteria</taxon>
        <taxon>Thiotrichales</taxon>
        <taxon>Piscirickettsiaceae</taxon>
        <taxon>Thiosulfativibrio</taxon>
    </lineage>
</organism>
<dbReference type="Proteomes" id="UP000501466">
    <property type="component" value="Chromosome"/>
</dbReference>
<dbReference type="RefSeq" id="WP_173289876.1">
    <property type="nucleotide sequence ID" value="NZ_AP021888.1"/>
</dbReference>
<protein>
    <recommendedName>
        <fullName evidence="9">TRAP transporter small permease protein</fullName>
    </recommendedName>
</protein>
<keyword evidence="4 9" id="KW-0997">Cell inner membrane</keyword>
<gene>
    <name evidence="11" type="ORF">THMIRHAT_01910</name>
</gene>
<dbReference type="Pfam" id="PF04290">
    <property type="entry name" value="DctQ"/>
    <property type="match status" value="1"/>
</dbReference>
<accession>A0A6F8PK21</accession>
<keyword evidence="7 9" id="KW-0472">Membrane</keyword>
<evidence type="ECO:0000256" key="8">
    <source>
        <dbReference type="ARBA" id="ARBA00038436"/>
    </source>
</evidence>
<feature type="transmembrane region" description="Helical" evidence="9">
    <location>
        <begin position="21"/>
        <end position="43"/>
    </location>
</feature>
<evidence type="ECO:0000313" key="12">
    <source>
        <dbReference type="Proteomes" id="UP000501466"/>
    </source>
</evidence>
<dbReference type="PANTHER" id="PTHR35011:SF4">
    <property type="entry name" value="SLL1102 PROTEIN"/>
    <property type="match status" value="1"/>
</dbReference>
<feature type="transmembrane region" description="Helical" evidence="9">
    <location>
        <begin position="55"/>
        <end position="71"/>
    </location>
</feature>
<evidence type="ECO:0000256" key="6">
    <source>
        <dbReference type="ARBA" id="ARBA00022989"/>
    </source>
</evidence>
<comment type="subunit">
    <text evidence="9">The complex comprises the extracytoplasmic solute receptor protein and the two transmembrane proteins.</text>
</comment>
<evidence type="ECO:0000256" key="2">
    <source>
        <dbReference type="ARBA" id="ARBA00022448"/>
    </source>
</evidence>
<dbReference type="GO" id="GO:0022857">
    <property type="term" value="F:transmembrane transporter activity"/>
    <property type="evidence" value="ECO:0007669"/>
    <property type="project" value="UniProtKB-UniRule"/>
</dbReference>
<evidence type="ECO:0000256" key="5">
    <source>
        <dbReference type="ARBA" id="ARBA00022692"/>
    </source>
</evidence>
<feature type="domain" description="Tripartite ATP-independent periplasmic transporters DctQ component" evidence="10">
    <location>
        <begin position="31"/>
        <end position="160"/>
    </location>
</feature>
<evidence type="ECO:0000256" key="3">
    <source>
        <dbReference type="ARBA" id="ARBA00022475"/>
    </source>
</evidence>
<feature type="transmembrane region" description="Helical" evidence="9">
    <location>
        <begin position="135"/>
        <end position="156"/>
    </location>
</feature>
<comment type="function">
    <text evidence="9">Part of the tripartite ATP-independent periplasmic (TRAP) transport system.</text>
</comment>
<dbReference type="EMBL" id="AP021888">
    <property type="protein sequence ID" value="BBP42445.1"/>
    <property type="molecule type" value="Genomic_DNA"/>
</dbReference>
<dbReference type="KEGG" id="tzo:THMIRHAT_01910"/>
<evidence type="ECO:0000256" key="1">
    <source>
        <dbReference type="ARBA" id="ARBA00004429"/>
    </source>
</evidence>
<evidence type="ECO:0000256" key="9">
    <source>
        <dbReference type="RuleBase" id="RU369079"/>
    </source>
</evidence>
<evidence type="ECO:0000256" key="7">
    <source>
        <dbReference type="ARBA" id="ARBA00023136"/>
    </source>
</evidence>
<feature type="transmembrane region" description="Helical" evidence="9">
    <location>
        <begin position="92"/>
        <end position="115"/>
    </location>
</feature>
<comment type="similarity">
    <text evidence="8 9">Belongs to the TRAP transporter small permease family.</text>
</comment>
<evidence type="ECO:0000259" key="10">
    <source>
        <dbReference type="Pfam" id="PF04290"/>
    </source>
</evidence>
<dbReference type="GO" id="GO:0005886">
    <property type="term" value="C:plasma membrane"/>
    <property type="evidence" value="ECO:0007669"/>
    <property type="project" value="UniProtKB-SubCell"/>
</dbReference>
<reference evidence="12" key="1">
    <citation type="submission" date="2019-11" db="EMBL/GenBank/DDBJ databases">
        <title>Isolation and characterization of two novel species in the genus Thiomicrorhabdus.</title>
        <authorList>
            <person name="Mochizuki J."/>
            <person name="Kojima H."/>
            <person name="Fukui M."/>
        </authorList>
    </citation>
    <scope>NUCLEOTIDE SEQUENCE [LARGE SCALE GENOMIC DNA]</scope>
    <source>
        <strain evidence="12">AkT22</strain>
    </source>
</reference>